<dbReference type="RefSeq" id="WP_094017614.1">
    <property type="nucleotide sequence ID" value="NZ_NMQW01000043.1"/>
</dbReference>
<dbReference type="SMART" id="SM00448">
    <property type="entry name" value="REC"/>
    <property type="match status" value="1"/>
</dbReference>
<reference evidence="12 13" key="1">
    <citation type="submission" date="2017-07" db="EMBL/GenBank/DDBJ databases">
        <title>Genome sequencing and assembly of Paenibacillus rigui.</title>
        <authorList>
            <person name="Mayilraj S."/>
        </authorList>
    </citation>
    <scope>NUCLEOTIDE SEQUENCE [LARGE SCALE GENOMIC DNA]</scope>
    <source>
        <strain evidence="12 13">JCM 16352</strain>
    </source>
</reference>
<evidence type="ECO:0000256" key="1">
    <source>
        <dbReference type="ARBA" id="ARBA00004496"/>
    </source>
</evidence>
<dbReference type="Gene3D" id="3.40.50.2300">
    <property type="match status" value="1"/>
</dbReference>
<dbReference type="InterPro" id="IPR018060">
    <property type="entry name" value="HTH_AraC"/>
</dbReference>
<evidence type="ECO:0000256" key="6">
    <source>
        <dbReference type="ARBA" id="ARBA00023125"/>
    </source>
</evidence>
<dbReference type="InterPro" id="IPR051552">
    <property type="entry name" value="HptR"/>
</dbReference>
<dbReference type="CDD" id="cd17536">
    <property type="entry name" value="REC_YesN-like"/>
    <property type="match status" value="1"/>
</dbReference>
<evidence type="ECO:0000256" key="2">
    <source>
        <dbReference type="ARBA" id="ARBA00022490"/>
    </source>
</evidence>
<dbReference type="PROSITE" id="PS50110">
    <property type="entry name" value="RESPONSE_REGULATORY"/>
    <property type="match status" value="1"/>
</dbReference>
<evidence type="ECO:0000256" key="3">
    <source>
        <dbReference type="ARBA" id="ARBA00022553"/>
    </source>
</evidence>
<dbReference type="SUPFAM" id="SSF46689">
    <property type="entry name" value="Homeodomain-like"/>
    <property type="match status" value="2"/>
</dbReference>
<dbReference type="SUPFAM" id="SSF52172">
    <property type="entry name" value="CheY-like"/>
    <property type="match status" value="1"/>
</dbReference>
<dbReference type="OrthoDB" id="342399at2"/>
<evidence type="ECO:0000259" key="10">
    <source>
        <dbReference type="PROSITE" id="PS01124"/>
    </source>
</evidence>
<dbReference type="SMART" id="SM00342">
    <property type="entry name" value="HTH_ARAC"/>
    <property type="match status" value="1"/>
</dbReference>
<comment type="caution">
    <text evidence="12">The sequence shown here is derived from an EMBL/GenBank/DDBJ whole genome shotgun (WGS) entry which is preliminary data.</text>
</comment>
<sequence>MWRVLIIDDDFQVLEGMKKSIPWERLEAEWAGEAMDGQEGLQKVKETSPDIIITDIYMPVMNGLEMIEQLKQEGFSGEIVILSGYSDFQYARQALRLQVSDYLSKPVTMEELGSVLERVIRELESKELEKLEQEETRRRLMMYEPFVQKEWLKSVVTGTLERTMAEESMEPVDVERWLRRKHVVMGIELMGTDRISNLTLTDWSLFRFALANIICEVLERDWPASDFIELHSHHAAIVFHIPLGQSDEEALDRIRRIGGYLAECTQTYLKLSIRTGLGRVKTDWRQLSDSTEEAFLDLLQQTLTGDEGTRMSGMSGMSGMEEPAFTIRPIKFYQEMAEAIVYSKEEATLAIVDAYLEQLRQMPSITPAYLQYLCTELWTILAYSLYSTGVVLDDLFPDLPAAQEIAKVHTIEGLREWLQHKIHGIASHRGWSEHSKHKDAIDFMLHYAHEHYAEEIGLEDLSKQLYLSRNYLNRMFKKATGETFTNYLIRVRMEKAKALLAEGKHMIYEIAEKVGYKNVAYFSSIFKKHYGMNPSELGKK</sequence>
<keyword evidence="7" id="KW-0804">Transcription</keyword>
<evidence type="ECO:0000313" key="13">
    <source>
        <dbReference type="Proteomes" id="UP000215509"/>
    </source>
</evidence>
<dbReference type="InterPro" id="IPR020449">
    <property type="entry name" value="Tscrpt_reg_AraC-type_HTH"/>
</dbReference>
<accession>A0A229UJK4</accession>
<comment type="subcellular location">
    <subcellularLocation>
        <location evidence="1">Cytoplasm</location>
    </subcellularLocation>
</comment>
<evidence type="ECO:0000256" key="9">
    <source>
        <dbReference type="SAM" id="Coils"/>
    </source>
</evidence>
<keyword evidence="2" id="KW-0963">Cytoplasm</keyword>
<dbReference type="AlphaFoldDB" id="A0A229UJK4"/>
<evidence type="ECO:0000256" key="8">
    <source>
        <dbReference type="PROSITE-ProRule" id="PRU00169"/>
    </source>
</evidence>
<gene>
    <name evidence="12" type="ORF">CF651_25025</name>
</gene>
<dbReference type="PROSITE" id="PS01124">
    <property type="entry name" value="HTH_ARAC_FAMILY_2"/>
    <property type="match status" value="1"/>
</dbReference>
<protein>
    <submittedName>
        <fullName evidence="12">DNA-binding response regulator</fullName>
    </submittedName>
</protein>
<keyword evidence="4" id="KW-0902">Two-component regulatory system</keyword>
<dbReference type="EMBL" id="NMQW01000043">
    <property type="protein sequence ID" value="OXM83572.1"/>
    <property type="molecule type" value="Genomic_DNA"/>
</dbReference>
<feature type="domain" description="Response regulatory" evidence="11">
    <location>
        <begin position="3"/>
        <end position="120"/>
    </location>
</feature>
<feature type="domain" description="HTH araC/xylS-type" evidence="10">
    <location>
        <begin position="442"/>
        <end position="540"/>
    </location>
</feature>
<dbReference type="InterPro" id="IPR001789">
    <property type="entry name" value="Sig_transdc_resp-reg_receiver"/>
</dbReference>
<evidence type="ECO:0000259" key="11">
    <source>
        <dbReference type="PROSITE" id="PS50110"/>
    </source>
</evidence>
<dbReference type="PRINTS" id="PR00032">
    <property type="entry name" value="HTHARAC"/>
</dbReference>
<dbReference type="InterPro" id="IPR009057">
    <property type="entry name" value="Homeodomain-like_sf"/>
</dbReference>
<evidence type="ECO:0000313" key="12">
    <source>
        <dbReference type="EMBL" id="OXM83572.1"/>
    </source>
</evidence>
<dbReference type="GO" id="GO:0003700">
    <property type="term" value="F:DNA-binding transcription factor activity"/>
    <property type="evidence" value="ECO:0007669"/>
    <property type="project" value="InterPro"/>
</dbReference>
<dbReference type="InterPro" id="IPR018062">
    <property type="entry name" value="HTH_AraC-typ_CS"/>
</dbReference>
<feature type="coiled-coil region" evidence="9">
    <location>
        <begin position="109"/>
        <end position="136"/>
    </location>
</feature>
<dbReference type="Pfam" id="PF00072">
    <property type="entry name" value="Response_reg"/>
    <property type="match status" value="1"/>
</dbReference>
<keyword evidence="5" id="KW-0805">Transcription regulation</keyword>
<keyword evidence="3 8" id="KW-0597">Phosphoprotein</keyword>
<dbReference type="PANTHER" id="PTHR42713:SF3">
    <property type="entry name" value="TRANSCRIPTIONAL REGULATORY PROTEIN HPTR"/>
    <property type="match status" value="1"/>
</dbReference>
<dbReference type="Proteomes" id="UP000215509">
    <property type="component" value="Unassembled WGS sequence"/>
</dbReference>
<feature type="modified residue" description="4-aspartylphosphate" evidence="8">
    <location>
        <position position="55"/>
    </location>
</feature>
<dbReference type="GO" id="GO:0043565">
    <property type="term" value="F:sequence-specific DNA binding"/>
    <property type="evidence" value="ECO:0007669"/>
    <property type="project" value="InterPro"/>
</dbReference>
<evidence type="ECO:0000256" key="7">
    <source>
        <dbReference type="ARBA" id="ARBA00023163"/>
    </source>
</evidence>
<organism evidence="12 13">
    <name type="scientific">Paenibacillus rigui</name>
    <dbReference type="NCBI Taxonomy" id="554312"/>
    <lineage>
        <taxon>Bacteria</taxon>
        <taxon>Bacillati</taxon>
        <taxon>Bacillota</taxon>
        <taxon>Bacilli</taxon>
        <taxon>Bacillales</taxon>
        <taxon>Paenibacillaceae</taxon>
        <taxon>Paenibacillus</taxon>
    </lineage>
</organism>
<dbReference type="InterPro" id="IPR011006">
    <property type="entry name" value="CheY-like_superfamily"/>
</dbReference>
<dbReference type="GO" id="GO:0005737">
    <property type="term" value="C:cytoplasm"/>
    <property type="evidence" value="ECO:0007669"/>
    <property type="project" value="UniProtKB-SubCell"/>
</dbReference>
<keyword evidence="9" id="KW-0175">Coiled coil</keyword>
<dbReference type="Gene3D" id="1.10.10.60">
    <property type="entry name" value="Homeodomain-like"/>
    <property type="match status" value="2"/>
</dbReference>
<evidence type="ECO:0000256" key="5">
    <source>
        <dbReference type="ARBA" id="ARBA00023015"/>
    </source>
</evidence>
<dbReference type="PROSITE" id="PS00041">
    <property type="entry name" value="HTH_ARAC_FAMILY_1"/>
    <property type="match status" value="1"/>
</dbReference>
<dbReference type="GO" id="GO:0000160">
    <property type="term" value="P:phosphorelay signal transduction system"/>
    <property type="evidence" value="ECO:0007669"/>
    <property type="project" value="UniProtKB-KW"/>
</dbReference>
<dbReference type="Pfam" id="PF12833">
    <property type="entry name" value="HTH_18"/>
    <property type="match status" value="1"/>
</dbReference>
<keyword evidence="6 12" id="KW-0238">DNA-binding</keyword>
<name>A0A229UJK4_9BACL</name>
<keyword evidence="13" id="KW-1185">Reference proteome</keyword>
<dbReference type="PANTHER" id="PTHR42713">
    <property type="entry name" value="HISTIDINE KINASE-RELATED"/>
    <property type="match status" value="1"/>
</dbReference>
<proteinExistence type="predicted"/>
<evidence type="ECO:0000256" key="4">
    <source>
        <dbReference type="ARBA" id="ARBA00023012"/>
    </source>
</evidence>